<evidence type="ECO:0000256" key="2">
    <source>
        <dbReference type="ARBA" id="ARBA00022448"/>
    </source>
</evidence>
<name>A0AA39I4U8_9BILA</name>
<evidence type="ECO:0000256" key="4">
    <source>
        <dbReference type="ARBA" id="ARBA00022568"/>
    </source>
</evidence>
<keyword evidence="8" id="KW-0106">Calcium</keyword>
<feature type="transmembrane region" description="Helical" evidence="15">
    <location>
        <begin position="861"/>
        <end position="882"/>
    </location>
</feature>
<evidence type="ECO:0000256" key="14">
    <source>
        <dbReference type="SAM" id="MobiDB-lite"/>
    </source>
</evidence>
<dbReference type="Proteomes" id="UP001175271">
    <property type="component" value="Unassembled WGS sequence"/>
</dbReference>
<keyword evidence="12" id="KW-0407">Ion channel</keyword>
<evidence type="ECO:0000313" key="17">
    <source>
        <dbReference type="EMBL" id="KAK0416394.1"/>
    </source>
</evidence>
<dbReference type="PANTHER" id="PTHR10582:SF22">
    <property type="entry name" value="ION TRANSPORT DOMAIN-CONTAINING PROTEIN"/>
    <property type="match status" value="1"/>
</dbReference>
<feature type="domain" description="Ion transport" evidence="16">
    <location>
        <begin position="729"/>
        <end position="896"/>
    </location>
</feature>
<accession>A0AA39I4U8</accession>
<keyword evidence="11 15" id="KW-0472">Membrane</keyword>
<proteinExistence type="predicted"/>
<feature type="compositionally biased region" description="Basic residues" evidence="14">
    <location>
        <begin position="981"/>
        <end position="990"/>
    </location>
</feature>
<evidence type="ECO:0000256" key="15">
    <source>
        <dbReference type="SAM" id="Phobius"/>
    </source>
</evidence>
<dbReference type="GO" id="GO:0005886">
    <property type="term" value="C:plasma membrane"/>
    <property type="evidence" value="ECO:0007669"/>
    <property type="project" value="UniProtKB-SubCell"/>
</dbReference>
<evidence type="ECO:0000256" key="1">
    <source>
        <dbReference type="ARBA" id="ARBA00004651"/>
    </source>
</evidence>
<keyword evidence="5" id="KW-0107">Calcium channel</keyword>
<dbReference type="Pfam" id="PF00520">
    <property type="entry name" value="Ion_trans"/>
    <property type="match status" value="1"/>
</dbReference>
<evidence type="ECO:0000256" key="3">
    <source>
        <dbReference type="ARBA" id="ARBA00022475"/>
    </source>
</evidence>
<comment type="subcellular location">
    <subcellularLocation>
        <location evidence="1">Cell membrane</location>
        <topology evidence="1">Multi-pass membrane protein</topology>
    </subcellularLocation>
</comment>
<dbReference type="Gene3D" id="1.10.287.70">
    <property type="match status" value="1"/>
</dbReference>
<evidence type="ECO:0000259" key="16">
    <source>
        <dbReference type="Pfam" id="PF00520"/>
    </source>
</evidence>
<evidence type="ECO:0000256" key="6">
    <source>
        <dbReference type="ARBA" id="ARBA00022692"/>
    </source>
</evidence>
<evidence type="ECO:0000256" key="5">
    <source>
        <dbReference type="ARBA" id="ARBA00022673"/>
    </source>
</evidence>
<keyword evidence="6 15" id="KW-0812">Transmembrane</keyword>
<dbReference type="InterPro" id="IPR036770">
    <property type="entry name" value="Ankyrin_rpt-contain_sf"/>
</dbReference>
<dbReference type="GO" id="GO:0098703">
    <property type="term" value="P:calcium ion import across plasma membrane"/>
    <property type="evidence" value="ECO:0007669"/>
    <property type="project" value="TreeGrafter"/>
</dbReference>
<feature type="region of interest" description="Disordered" evidence="14">
    <location>
        <begin position="945"/>
        <end position="1004"/>
    </location>
</feature>
<keyword evidence="4" id="KW-0109">Calcium transport</keyword>
<feature type="transmembrane region" description="Helical" evidence="15">
    <location>
        <begin position="766"/>
        <end position="788"/>
    </location>
</feature>
<feature type="region of interest" description="Disordered" evidence="14">
    <location>
        <begin position="197"/>
        <end position="236"/>
    </location>
</feature>
<feature type="repeat" description="ANK" evidence="13">
    <location>
        <begin position="417"/>
        <end position="449"/>
    </location>
</feature>
<evidence type="ECO:0000256" key="8">
    <source>
        <dbReference type="ARBA" id="ARBA00022837"/>
    </source>
</evidence>
<keyword evidence="13" id="KW-0040">ANK repeat</keyword>
<organism evidence="17 18">
    <name type="scientific">Steinernema hermaphroditum</name>
    <dbReference type="NCBI Taxonomy" id="289476"/>
    <lineage>
        <taxon>Eukaryota</taxon>
        <taxon>Metazoa</taxon>
        <taxon>Ecdysozoa</taxon>
        <taxon>Nematoda</taxon>
        <taxon>Chromadorea</taxon>
        <taxon>Rhabditida</taxon>
        <taxon>Tylenchina</taxon>
        <taxon>Panagrolaimomorpha</taxon>
        <taxon>Strongyloidoidea</taxon>
        <taxon>Steinernematidae</taxon>
        <taxon>Steinernema</taxon>
    </lineage>
</organism>
<gene>
    <name evidence="17" type="ORF">QR680_012460</name>
</gene>
<keyword evidence="2" id="KW-0813">Transport</keyword>
<evidence type="ECO:0000256" key="12">
    <source>
        <dbReference type="ARBA" id="ARBA00023303"/>
    </source>
</evidence>
<dbReference type="PANTHER" id="PTHR10582">
    <property type="entry name" value="TRANSIENT RECEPTOR POTENTIAL ION CHANNEL PROTEIN"/>
    <property type="match status" value="1"/>
</dbReference>
<comment type="caution">
    <text evidence="17">The sequence shown here is derived from an EMBL/GenBank/DDBJ whole genome shotgun (WGS) entry which is preliminary data.</text>
</comment>
<keyword evidence="18" id="KW-1185">Reference proteome</keyword>
<feature type="compositionally biased region" description="Acidic residues" evidence="14">
    <location>
        <begin position="219"/>
        <end position="229"/>
    </location>
</feature>
<dbReference type="InterPro" id="IPR024862">
    <property type="entry name" value="TRPV"/>
</dbReference>
<feature type="transmembrane region" description="Helical" evidence="15">
    <location>
        <begin position="724"/>
        <end position="745"/>
    </location>
</feature>
<dbReference type="SUPFAM" id="SSF48403">
    <property type="entry name" value="Ankyrin repeat"/>
    <property type="match status" value="1"/>
</dbReference>
<dbReference type="EMBL" id="JAUCMV010000002">
    <property type="protein sequence ID" value="KAK0416394.1"/>
    <property type="molecule type" value="Genomic_DNA"/>
</dbReference>
<feature type="compositionally biased region" description="Polar residues" evidence="14">
    <location>
        <begin position="992"/>
        <end position="1004"/>
    </location>
</feature>
<evidence type="ECO:0000256" key="10">
    <source>
        <dbReference type="ARBA" id="ARBA00023065"/>
    </source>
</evidence>
<dbReference type="PROSITE" id="PS50088">
    <property type="entry name" value="ANK_REPEAT"/>
    <property type="match status" value="1"/>
</dbReference>
<evidence type="ECO:0000256" key="7">
    <source>
        <dbReference type="ARBA" id="ARBA00022737"/>
    </source>
</evidence>
<keyword evidence="10" id="KW-0406">Ion transport</keyword>
<dbReference type="Gene3D" id="1.25.40.20">
    <property type="entry name" value="Ankyrin repeat-containing domain"/>
    <property type="match status" value="1"/>
</dbReference>
<feature type="transmembrane region" description="Helical" evidence="15">
    <location>
        <begin position="558"/>
        <end position="576"/>
    </location>
</feature>
<keyword evidence="7" id="KW-0677">Repeat</keyword>
<dbReference type="Pfam" id="PF12796">
    <property type="entry name" value="Ank_2"/>
    <property type="match status" value="1"/>
</dbReference>
<dbReference type="InterPro" id="IPR002110">
    <property type="entry name" value="Ankyrin_rpt"/>
</dbReference>
<evidence type="ECO:0000313" key="18">
    <source>
        <dbReference type="Proteomes" id="UP001175271"/>
    </source>
</evidence>
<reference evidence="17" key="1">
    <citation type="submission" date="2023-06" db="EMBL/GenBank/DDBJ databases">
        <title>Genomic analysis of the entomopathogenic nematode Steinernema hermaphroditum.</title>
        <authorList>
            <person name="Schwarz E.M."/>
            <person name="Heppert J.K."/>
            <person name="Baniya A."/>
            <person name="Schwartz H.T."/>
            <person name="Tan C.-H."/>
            <person name="Antoshechkin I."/>
            <person name="Sternberg P.W."/>
            <person name="Goodrich-Blair H."/>
            <person name="Dillman A.R."/>
        </authorList>
    </citation>
    <scope>NUCLEOTIDE SEQUENCE</scope>
    <source>
        <strain evidence="17">PS9179</strain>
        <tissue evidence="17">Whole animal</tissue>
    </source>
</reference>
<keyword evidence="9 15" id="KW-1133">Transmembrane helix</keyword>
<feature type="transmembrane region" description="Helical" evidence="15">
    <location>
        <begin position="693"/>
        <end position="712"/>
    </location>
</feature>
<dbReference type="GO" id="GO:0005262">
    <property type="term" value="F:calcium channel activity"/>
    <property type="evidence" value="ECO:0007669"/>
    <property type="project" value="UniProtKB-KW"/>
</dbReference>
<sequence length="1004" mass="115229">MTPGADLYKLVDEQGDGLLIPWVKYAKKTGDYGILEEYFDTMVKEFLYNEGKGRLVPVSELVMIRNKQRNAMLSALRRKKGRGKSGPNILLDLDQDADHGDVKKGRLLEEPTGRRLFLDGELLRNDLSARHLHFGGRLNGGSFERVPEDGRFFEERLQKRGNFSGFVGDDEGRRHSHGSSGLLDDWKWGRRVIEGRGDSPEATLRKSTSAGEDGIGGASEEEESEEEATVEVGGTEEMSEVGGNIALKILDGCIRGNRSIRYRELVWDVAKRGKMGENLLHICLLHNTVDHNDLAKLLVKRYPKMVNDIFISEEYYGLSPLHQAIVNEDIAMVYFMCRNSADVHQRCYGSFFCAEDQKSSRTDSLEHEWVDLVHNTRYSGQMYWGEHPLSFAACTNQLDCFRILRACKADPNRQDTNGNTVLHMAVIHELPEMFRLAHESGAKLHIKNCQKLTAMGVAAKLAKKEVAEVLFTVDRRFQMFDLILELEQDIIWTYGDATCTAFPLQGIDTIDQITGHLNHTSALSLVVYGKKSTHLDFFDGLLEDLLEEKWKAFARNRLVWSMTSYLVYLLSFYVSFMTRSCYSEVRSPGPLIHKAYQRQIRNIWVPSNSTHSSLLPHFFAGKFSYRPVTFDYDLIGDRCHLWDYKDRPGEYSQRMRLAGEFITLLFALVQAAHELVDIGHSGRKRWWKVTRSFPAKMLHKFSFTLVLAMFPLRFSCALDERLVVLENTCAIVAVLATTFHLFFYCRGMRFVGPFVLMVYKIIIGDMLRFLLIYLIFLISFSQSCFVVFKSCEREHLELLRTRGARSNFENIMSTPVEAAMRMFLMSVGEFGAFYKNVHDCPSRLMSVLAKAGPLRSPARHLLQVIFLVYELLVTVLLLNLLIAMMTRTYEKISETQKEWKRQWAQVILMLEQSLKPHDRLVAMLNYSRPIRADKTRRAFVVRQRVPGRRQKQSVPREAAEKKAPKVEARTKREKFSESRLRTVHSLRVRRASNYSSDQGSDCRG</sequence>
<dbReference type="AlphaFoldDB" id="A0AA39I4U8"/>
<dbReference type="SMART" id="SM00248">
    <property type="entry name" value="ANK"/>
    <property type="match status" value="4"/>
</dbReference>
<evidence type="ECO:0000256" key="13">
    <source>
        <dbReference type="PROSITE-ProRule" id="PRU00023"/>
    </source>
</evidence>
<feature type="compositionally biased region" description="Basic and acidic residues" evidence="14">
    <location>
        <begin position="957"/>
        <end position="980"/>
    </location>
</feature>
<evidence type="ECO:0000256" key="11">
    <source>
        <dbReference type="ARBA" id="ARBA00023136"/>
    </source>
</evidence>
<dbReference type="InterPro" id="IPR005821">
    <property type="entry name" value="Ion_trans_dom"/>
</dbReference>
<dbReference type="FunFam" id="1.25.40.20:FF:000181">
    <property type="entry name" value="Nanchung, isoform A"/>
    <property type="match status" value="1"/>
</dbReference>
<evidence type="ECO:0000256" key="9">
    <source>
        <dbReference type="ARBA" id="ARBA00022989"/>
    </source>
</evidence>
<keyword evidence="3" id="KW-1003">Cell membrane</keyword>
<protein>
    <recommendedName>
        <fullName evidence="16">Ion transport domain-containing protein</fullName>
    </recommendedName>
</protein>